<dbReference type="InterPro" id="IPR050276">
    <property type="entry name" value="MshD_Acetyltransferase"/>
</dbReference>
<organism evidence="2">
    <name type="scientific">Aurantimonas coralicida</name>
    <dbReference type="NCBI Taxonomy" id="182270"/>
    <lineage>
        <taxon>Bacteria</taxon>
        <taxon>Pseudomonadati</taxon>
        <taxon>Pseudomonadota</taxon>
        <taxon>Alphaproteobacteria</taxon>
        <taxon>Hyphomicrobiales</taxon>
        <taxon>Aurantimonadaceae</taxon>
        <taxon>Aurantimonas</taxon>
    </lineage>
</organism>
<dbReference type="PROSITE" id="PS51186">
    <property type="entry name" value="GNAT"/>
    <property type="match status" value="1"/>
</dbReference>
<dbReference type="EMBL" id="LC066372">
    <property type="protein sequence ID" value="BAT26549.1"/>
    <property type="molecule type" value="Genomic_DNA"/>
</dbReference>
<dbReference type="PANTHER" id="PTHR43617:SF30">
    <property type="entry name" value="HISTONE ACETYLTRANSFERASE"/>
    <property type="match status" value="1"/>
</dbReference>
<accession>A0A0P0YYH1</accession>
<dbReference type="InterPro" id="IPR016181">
    <property type="entry name" value="Acyl_CoA_acyltransferase"/>
</dbReference>
<feature type="domain" description="N-acetyltransferase" evidence="1">
    <location>
        <begin position="6"/>
        <end position="168"/>
    </location>
</feature>
<dbReference type="AlphaFoldDB" id="A0A0P0YYH1"/>
<dbReference type="RefSeq" id="WP_024351904.1">
    <property type="nucleotide sequence ID" value="NZ_BBWN01000042.1"/>
</dbReference>
<dbReference type="SUPFAM" id="SSF55729">
    <property type="entry name" value="Acyl-CoA N-acyltransferases (Nat)"/>
    <property type="match status" value="1"/>
</dbReference>
<dbReference type="Pfam" id="PF00583">
    <property type="entry name" value="Acetyltransf_1"/>
    <property type="match status" value="1"/>
</dbReference>
<keyword evidence="2" id="KW-0808">Transferase</keyword>
<name>A0A0P0YYH1_9HYPH</name>
<proteinExistence type="predicted"/>
<dbReference type="InterPro" id="IPR000182">
    <property type="entry name" value="GNAT_dom"/>
</dbReference>
<evidence type="ECO:0000259" key="1">
    <source>
        <dbReference type="PROSITE" id="PS51186"/>
    </source>
</evidence>
<dbReference type="GO" id="GO:0016747">
    <property type="term" value="F:acyltransferase activity, transferring groups other than amino-acyl groups"/>
    <property type="evidence" value="ECO:0007669"/>
    <property type="project" value="InterPro"/>
</dbReference>
<sequence length="168" mass="18467">MKTLAAEIRLAEPHDAAALSAVHATSWRGAYGGLIPHGSLEKMIGRRNDDWWDTAIRSGAAILVAEFSGAPIGYATLGRNRTEALRADGEIYELYLRPEYQGLGFGKRLFEAAAALLRERGLKGLVVWALAENDRAIEFYGRLGGRDIAEGSECFDTRKVAKIAFLWN</sequence>
<protein>
    <submittedName>
        <fullName evidence="2">GCN5-related N-acetyltransferase</fullName>
    </submittedName>
</protein>
<dbReference type="Gene3D" id="3.40.630.30">
    <property type="match status" value="1"/>
</dbReference>
<dbReference type="PANTHER" id="PTHR43617">
    <property type="entry name" value="L-AMINO ACID N-ACETYLTRANSFERASE"/>
    <property type="match status" value="1"/>
</dbReference>
<evidence type="ECO:0000313" key="2">
    <source>
        <dbReference type="EMBL" id="BAT26549.1"/>
    </source>
</evidence>
<reference evidence="2" key="1">
    <citation type="journal article" date="2015" name="Proc. Natl. Acad. Sci. U.S.A.">
        <title>Bacterial clade with the ribosomal RNA operon on a small plasmid rather than the chromosome.</title>
        <authorList>
            <person name="Anda M."/>
            <person name="Ohtsubo Y."/>
            <person name="Okubo T."/>
            <person name="Sugawara M."/>
            <person name="Nagata Y."/>
            <person name="Tsuda M."/>
            <person name="Minamisawa K."/>
            <person name="Mitsui H."/>
        </authorList>
    </citation>
    <scope>NUCLEOTIDE SEQUENCE</scope>
    <source>
        <strain evidence="2">DSM 14790</strain>
    </source>
</reference>
<dbReference type="CDD" id="cd04301">
    <property type="entry name" value="NAT_SF"/>
    <property type="match status" value="1"/>
</dbReference>